<feature type="region of interest" description="Disordered" evidence="1">
    <location>
        <begin position="903"/>
        <end position="1000"/>
    </location>
</feature>
<gene>
    <name evidence="2" type="ORF">VTJ49DRAFT_1927</name>
</gene>
<dbReference type="EMBL" id="JAZGSY010000179">
    <property type="protein sequence ID" value="KAL1839027.1"/>
    <property type="molecule type" value="Genomic_DNA"/>
</dbReference>
<evidence type="ECO:0000313" key="3">
    <source>
        <dbReference type="Proteomes" id="UP001583172"/>
    </source>
</evidence>
<keyword evidence="3" id="KW-1185">Reference proteome</keyword>
<feature type="compositionally biased region" description="Basic residues" evidence="1">
    <location>
        <begin position="11"/>
        <end position="21"/>
    </location>
</feature>
<name>A0ABR3VC02_HUMIN</name>
<evidence type="ECO:0000256" key="1">
    <source>
        <dbReference type="SAM" id="MobiDB-lite"/>
    </source>
</evidence>
<feature type="compositionally biased region" description="Polar residues" evidence="1">
    <location>
        <begin position="791"/>
        <end position="802"/>
    </location>
</feature>
<evidence type="ECO:0008006" key="4">
    <source>
        <dbReference type="Google" id="ProtNLM"/>
    </source>
</evidence>
<feature type="compositionally biased region" description="Polar residues" evidence="1">
    <location>
        <begin position="914"/>
        <end position="923"/>
    </location>
</feature>
<comment type="caution">
    <text evidence="2">The sequence shown here is derived from an EMBL/GenBank/DDBJ whole genome shotgun (WGS) entry which is preliminary data.</text>
</comment>
<feature type="compositionally biased region" description="Acidic residues" evidence="1">
    <location>
        <begin position="731"/>
        <end position="750"/>
    </location>
</feature>
<feature type="compositionally biased region" description="Pro residues" evidence="1">
    <location>
        <begin position="159"/>
        <end position="173"/>
    </location>
</feature>
<feature type="region of interest" description="Disordered" evidence="1">
    <location>
        <begin position="1"/>
        <end position="35"/>
    </location>
</feature>
<feature type="compositionally biased region" description="Basic and acidic residues" evidence="1">
    <location>
        <begin position="903"/>
        <end position="913"/>
    </location>
</feature>
<feature type="region of interest" description="Disordered" evidence="1">
    <location>
        <begin position="1014"/>
        <end position="1058"/>
    </location>
</feature>
<feature type="compositionally biased region" description="Basic residues" evidence="1">
    <location>
        <begin position="101"/>
        <end position="114"/>
    </location>
</feature>
<feature type="compositionally biased region" description="Acidic residues" evidence="1">
    <location>
        <begin position="1047"/>
        <end position="1058"/>
    </location>
</feature>
<feature type="compositionally biased region" description="Low complexity" evidence="1">
    <location>
        <begin position="1"/>
        <end position="10"/>
    </location>
</feature>
<feature type="compositionally biased region" description="Low complexity" evidence="1">
    <location>
        <begin position="955"/>
        <end position="1000"/>
    </location>
</feature>
<feature type="region of interest" description="Disordered" evidence="1">
    <location>
        <begin position="83"/>
        <end position="174"/>
    </location>
</feature>
<feature type="compositionally biased region" description="Acidic residues" evidence="1">
    <location>
        <begin position="767"/>
        <end position="778"/>
    </location>
</feature>
<accession>A0ABR3VC02</accession>
<feature type="region of interest" description="Disordered" evidence="1">
    <location>
        <begin position="708"/>
        <end position="884"/>
    </location>
</feature>
<feature type="compositionally biased region" description="Polar residues" evidence="1">
    <location>
        <begin position="840"/>
        <end position="861"/>
    </location>
</feature>
<dbReference type="Proteomes" id="UP001583172">
    <property type="component" value="Unassembled WGS sequence"/>
</dbReference>
<reference evidence="2 3" key="1">
    <citation type="journal article" date="2024" name="Commun. Biol.">
        <title>Comparative genomic analysis of thermophilic fungi reveals convergent evolutionary adaptations and gene losses.</title>
        <authorList>
            <person name="Steindorff A.S."/>
            <person name="Aguilar-Pontes M.V."/>
            <person name="Robinson A.J."/>
            <person name="Andreopoulos B."/>
            <person name="LaButti K."/>
            <person name="Kuo A."/>
            <person name="Mondo S."/>
            <person name="Riley R."/>
            <person name="Otillar R."/>
            <person name="Haridas S."/>
            <person name="Lipzen A."/>
            <person name="Grimwood J."/>
            <person name="Schmutz J."/>
            <person name="Clum A."/>
            <person name="Reid I.D."/>
            <person name="Moisan M.C."/>
            <person name="Butler G."/>
            <person name="Nguyen T.T.M."/>
            <person name="Dewar K."/>
            <person name="Conant G."/>
            <person name="Drula E."/>
            <person name="Henrissat B."/>
            <person name="Hansel C."/>
            <person name="Singer S."/>
            <person name="Hutchinson M.I."/>
            <person name="de Vries R.P."/>
            <person name="Natvig D.O."/>
            <person name="Powell A.J."/>
            <person name="Tsang A."/>
            <person name="Grigoriev I.V."/>
        </authorList>
    </citation>
    <scope>NUCLEOTIDE SEQUENCE [LARGE SCALE GENOMIC DNA]</scope>
    <source>
        <strain evidence="2 3">CBS 620.91</strain>
    </source>
</reference>
<protein>
    <recommendedName>
        <fullName evidence="4">Wings apart-like protein C-terminal domain-containing protein</fullName>
    </recommendedName>
</protein>
<sequence>MEDSSASTSARTHRGRSRRGSHGAPGLAASEQSQPWTATRCLRILRPLLAHIAALRRDKERRELLGIRHSAGTDVTVKPRRTVLGKRSYPGSDSDYDDKKPCRKYSSRGGRGRRSSTANEASTPRPDAQRRRRQLGHRAPQDIVVPTPFLRRVWNNQPSSPPQAPEEPSPVEEPPAALARCSHFGCSGRSKCIFEVELRMQIRPSTSHERHGLYESVFKAFDAILRATSPPNKRQAMAATGPRSLLAMCLRKVPDYIAGIEEWERRESEENGTKRAVQGAGASFDIYSELESLGTVGGWRHLCLLVRAHAVNIVQNAVVEGLFEDGVTDVLIRVCLEYMRPTEITGLIDAFIIRRYAKPLPGDTEFLASPVLRPLQVLLHCDSAGASIMPRTLAHLLANDLLPADWVLNKTFLAMWPTTIRHITKDKPCQDVMDLISVTLELLCGLAAPRKPRGVPQTRLRGGPQTTLISAVATLGSIVLLSQDALASTSENSTTRIALLRRRVTDIITSITTNLKRSHSSGRKLGSYILALCSFLSLNEQTPPDTLGAAWRKTNETKSRDPHLLLQYDATVALASAMAHHCARGTGLAPHVHLEQLCDRLEEAALLPPAALASVRIDAAFRLAELTGDLRDLDAAEALMRARQQQEAVGACAGKGGREVVTTTPKRVGWAGGDGAGTKGPVGRSMKRNAAASFAGVRWDDGISEWVAATPGSEMRPRGRQGLRSRGPVESNDDDHKEEEEVSDQEDENASESGPAPVSTGDSASGTDDDTGTESDVEIDIHSPDTEVSPEPTSHLHSNPPSTKAVRCQLRTRQVNKNKESTDSDYEGENMGRSGEENNYYHQQEPQRKASSPSKTRTPLQTTSAAPSSKPSSTTKRLLQARPRRLSRRLAWATHDELTLDETSADKDNDSHQYEPTQKQASNWLGGKKPTRFRLLRRTSAGCPQDDPCPGGVSGSDNRSSSCGRSMSSRSTGSNARTGSGNNNNHNNSSSRSNISNTGDSINVVKKRRLARASLVYLKPNTATTQRRTTARHSSRGGYDDASGYEYDGDSEDELSFI</sequence>
<organism evidence="2 3">
    <name type="scientific">Humicola insolens</name>
    <name type="common">Soft-rot fungus</name>
    <dbReference type="NCBI Taxonomy" id="85995"/>
    <lineage>
        <taxon>Eukaryota</taxon>
        <taxon>Fungi</taxon>
        <taxon>Dikarya</taxon>
        <taxon>Ascomycota</taxon>
        <taxon>Pezizomycotina</taxon>
        <taxon>Sordariomycetes</taxon>
        <taxon>Sordariomycetidae</taxon>
        <taxon>Sordariales</taxon>
        <taxon>Chaetomiaceae</taxon>
        <taxon>Mycothermus</taxon>
    </lineage>
</organism>
<proteinExistence type="predicted"/>
<evidence type="ECO:0000313" key="2">
    <source>
        <dbReference type="EMBL" id="KAL1839027.1"/>
    </source>
</evidence>
<feature type="compositionally biased region" description="Low complexity" evidence="1">
    <location>
        <begin position="862"/>
        <end position="876"/>
    </location>
</feature>